<protein>
    <submittedName>
        <fullName evidence="1">Uncharacterized protein</fullName>
    </submittedName>
</protein>
<evidence type="ECO:0000313" key="1">
    <source>
        <dbReference type="EMBL" id="GGM84286.1"/>
    </source>
</evidence>
<accession>A0ABQ2HK73</accession>
<sequence>MLTTWLTADDADAPKGADPAYAAVMERVPLEPNVVTHVATPELRVWLPPLHVMVVPPSRNATEPVAVPEAALTVAVNVTGWPTTDGVADDVNETDVATVARTVTGLLVALVAVHPERMATTV</sequence>
<gene>
    <name evidence="1" type="ORF">GCM10009721_06300</name>
</gene>
<reference evidence="2" key="1">
    <citation type="journal article" date="2019" name="Int. J. Syst. Evol. Microbiol.">
        <title>The Global Catalogue of Microorganisms (GCM) 10K type strain sequencing project: providing services to taxonomists for standard genome sequencing and annotation.</title>
        <authorList>
            <consortium name="The Broad Institute Genomics Platform"/>
            <consortium name="The Broad Institute Genome Sequencing Center for Infectious Disease"/>
            <person name="Wu L."/>
            <person name="Ma J."/>
        </authorList>
    </citation>
    <scope>NUCLEOTIDE SEQUENCE [LARGE SCALE GENOMIC DNA]</scope>
    <source>
        <strain evidence="2">JCM 1365</strain>
    </source>
</reference>
<comment type="caution">
    <text evidence="1">The sequence shown here is derived from an EMBL/GenBank/DDBJ whole genome shotgun (WGS) entry which is preliminary data.</text>
</comment>
<organism evidence="1 2">
    <name type="scientific">Terrabacter tumescens</name>
    <dbReference type="NCBI Taxonomy" id="60443"/>
    <lineage>
        <taxon>Bacteria</taxon>
        <taxon>Bacillati</taxon>
        <taxon>Actinomycetota</taxon>
        <taxon>Actinomycetes</taxon>
        <taxon>Micrococcales</taxon>
        <taxon>Intrasporangiaceae</taxon>
        <taxon>Terrabacter</taxon>
    </lineage>
</organism>
<proteinExistence type="predicted"/>
<keyword evidence="2" id="KW-1185">Reference proteome</keyword>
<name>A0ABQ2HK73_9MICO</name>
<dbReference type="EMBL" id="BMNZ01000001">
    <property type="protein sequence ID" value="GGM84286.1"/>
    <property type="molecule type" value="Genomic_DNA"/>
</dbReference>
<evidence type="ECO:0000313" key="2">
    <source>
        <dbReference type="Proteomes" id="UP000623461"/>
    </source>
</evidence>
<dbReference type="Proteomes" id="UP000623461">
    <property type="component" value="Unassembled WGS sequence"/>
</dbReference>